<dbReference type="EMBL" id="JAUSWK010000002">
    <property type="protein sequence ID" value="MDQ0566412.1"/>
    <property type="molecule type" value="Genomic_DNA"/>
</dbReference>
<dbReference type="GeneID" id="93686776"/>
<dbReference type="Proteomes" id="UP000439914">
    <property type="component" value="Unassembled WGS sequence"/>
</dbReference>
<evidence type="ECO:0000313" key="2">
    <source>
        <dbReference type="EMBL" id="MXP34769.1"/>
    </source>
</evidence>
<dbReference type="Proteomes" id="UP001238601">
    <property type="component" value="Unassembled WGS sequence"/>
</dbReference>
<dbReference type="RefSeq" id="WP_160766171.1">
    <property type="nucleotide sequence ID" value="NZ_JAUSWK010000002.1"/>
</dbReference>
<dbReference type="AlphaFoldDB" id="A0A6I4UC73"/>
<gene>
    <name evidence="2" type="ORF">GRI55_03175</name>
    <name evidence="1" type="ORF">QOZ97_001945</name>
</gene>
<reference evidence="1 4" key="2">
    <citation type="submission" date="2023-07" db="EMBL/GenBank/DDBJ databases">
        <title>Genomic Encyclopedia of Type Strains, Phase IV (KMG-IV): sequencing the most valuable type-strain genomes for metagenomic binning, comparative biology and taxonomic classification.</title>
        <authorList>
            <person name="Goeker M."/>
        </authorList>
    </citation>
    <scope>NUCLEOTIDE SEQUENCE [LARGE SCALE GENOMIC DNA]</scope>
    <source>
        <strain evidence="1 4">DSM 14432</strain>
    </source>
</reference>
<proteinExistence type="predicted"/>
<evidence type="ECO:0000313" key="1">
    <source>
        <dbReference type="EMBL" id="MDQ0566412.1"/>
    </source>
</evidence>
<evidence type="ECO:0000313" key="3">
    <source>
        <dbReference type="Proteomes" id="UP000439914"/>
    </source>
</evidence>
<organism evidence="2 3">
    <name type="scientific">Qipengyuania citrea</name>
    <dbReference type="NCBI Taxonomy" id="225971"/>
    <lineage>
        <taxon>Bacteria</taxon>
        <taxon>Pseudomonadati</taxon>
        <taxon>Pseudomonadota</taxon>
        <taxon>Alphaproteobacteria</taxon>
        <taxon>Sphingomonadales</taxon>
        <taxon>Erythrobacteraceae</taxon>
        <taxon>Qipengyuania</taxon>
    </lineage>
</organism>
<protein>
    <submittedName>
        <fullName evidence="2">Uncharacterized protein</fullName>
    </submittedName>
</protein>
<name>A0A6I4UC73_9SPHN</name>
<comment type="caution">
    <text evidence="2">The sequence shown here is derived from an EMBL/GenBank/DDBJ whole genome shotgun (WGS) entry which is preliminary data.</text>
</comment>
<sequence length="247" mass="27056">MTKHSDSLPQGPRDRPTSEKLFSEKLHRFACGLGHIEKRWQDRLSAKNISLWESYLDGDVSIILDFEWRIGGEVDGIPGKRAVGKLHPANPDGGFVNLNHGNNQVVFVDIVKVGDGPDRLVSSGIPVGLYLIEDKPLDVGEGGLYRRLREGVYEVLPSFVEGERGFSRVGRGSVQSKPEVIECGPKVVDRVSDHQWHQSSGLTKRGELSGFATIRLFSDGKSVGWDSAQLANGSIELVDVAVGPFDL</sequence>
<reference evidence="2 3" key="1">
    <citation type="submission" date="2019-12" db="EMBL/GenBank/DDBJ databases">
        <title>Genomic-based taxomic classification of the family Erythrobacteraceae.</title>
        <authorList>
            <person name="Xu L."/>
        </authorList>
    </citation>
    <scope>NUCLEOTIDE SEQUENCE [LARGE SCALE GENOMIC DNA]</scope>
    <source>
        <strain evidence="2 3">CGMCC 1.8703</strain>
    </source>
</reference>
<dbReference type="EMBL" id="WTYG01000001">
    <property type="protein sequence ID" value="MXP34769.1"/>
    <property type="molecule type" value="Genomic_DNA"/>
</dbReference>
<accession>A0A6I4UC73</accession>
<evidence type="ECO:0000313" key="4">
    <source>
        <dbReference type="Proteomes" id="UP001238601"/>
    </source>
</evidence>
<keyword evidence="4" id="KW-1185">Reference proteome</keyword>